<evidence type="ECO:0000256" key="3">
    <source>
        <dbReference type="PIRSR" id="PIRSR601559-52"/>
    </source>
</evidence>
<feature type="binding site" evidence="3">
    <location>
        <position position="204"/>
    </location>
    <ligand>
        <name>a divalent metal cation</name>
        <dbReference type="ChEBI" id="CHEBI:60240"/>
        <label>2</label>
    </ligand>
</feature>
<evidence type="ECO:0000256" key="1">
    <source>
        <dbReference type="ARBA" id="ARBA00022723"/>
    </source>
</evidence>
<feature type="binding site" evidence="3">
    <location>
        <position position="21"/>
    </location>
    <ligand>
        <name>a divalent metal cation</name>
        <dbReference type="ChEBI" id="CHEBI:60240"/>
        <label>1</label>
    </ligand>
</feature>
<dbReference type="AlphaFoldDB" id="A0A542Y9P1"/>
<dbReference type="Pfam" id="PF02126">
    <property type="entry name" value="PTE"/>
    <property type="match status" value="1"/>
</dbReference>
<name>A0A542Y9P1_9MICO</name>
<dbReference type="PANTHER" id="PTHR10819:SF3">
    <property type="entry name" value="PHOSPHOTRIESTERASE-RELATED PROTEIN"/>
    <property type="match status" value="1"/>
</dbReference>
<dbReference type="GO" id="GO:0016787">
    <property type="term" value="F:hydrolase activity"/>
    <property type="evidence" value="ECO:0007669"/>
    <property type="project" value="UniProtKB-KW"/>
</dbReference>
<dbReference type="PIRSF" id="PIRSF016839">
    <property type="entry name" value="PhP"/>
    <property type="match status" value="1"/>
</dbReference>
<dbReference type="InterPro" id="IPR032466">
    <property type="entry name" value="Metal_Hydrolase"/>
</dbReference>
<dbReference type="SUPFAM" id="SSF51556">
    <property type="entry name" value="Metallo-dependent hydrolases"/>
    <property type="match status" value="1"/>
</dbReference>
<feature type="binding site" evidence="3">
    <location>
        <position position="176"/>
    </location>
    <ligand>
        <name>a divalent metal cation</name>
        <dbReference type="ChEBI" id="CHEBI:60240"/>
        <label>2</label>
    </ligand>
</feature>
<comment type="caution">
    <text evidence="5">The sequence shown here is derived from an EMBL/GenBank/DDBJ whole genome shotgun (WGS) entry which is preliminary data.</text>
</comment>
<dbReference type="RefSeq" id="WP_141887928.1">
    <property type="nucleotide sequence ID" value="NZ_BAAAUY010000018.1"/>
</dbReference>
<accession>A0A542Y9P1</accession>
<dbReference type="Gene3D" id="3.20.20.140">
    <property type="entry name" value="Metal-dependent hydrolases"/>
    <property type="match status" value="1"/>
</dbReference>
<feature type="binding site" evidence="3">
    <location>
        <position position="23"/>
    </location>
    <ligand>
        <name>a divalent metal cation</name>
        <dbReference type="ChEBI" id="CHEBI:60240"/>
        <label>1</label>
    </ligand>
</feature>
<gene>
    <name evidence="5" type="ORF">FB468_2877</name>
</gene>
<evidence type="ECO:0000313" key="5">
    <source>
        <dbReference type="EMBL" id="TQL44806.1"/>
    </source>
</evidence>
<comment type="cofactor">
    <cofactor evidence="3">
        <name>a divalent metal cation</name>
        <dbReference type="ChEBI" id="CHEBI:60240"/>
    </cofactor>
    <text evidence="3">Binds 2 divalent metal cations per subunit.</text>
</comment>
<evidence type="ECO:0000313" key="6">
    <source>
        <dbReference type="Proteomes" id="UP000319094"/>
    </source>
</evidence>
<dbReference type="PANTHER" id="PTHR10819">
    <property type="entry name" value="PHOSPHOTRIESTERASE-RELATED"/>
    <property type="match status" value="1"/>
</dbReference>
<comment type="caution">
    <text evidence="4">Lacks conserved residue(s) required for the propagation of feature annotation.</text>
</comment>
<keyword evidence="2" id="KW-0378">Hydrolase</keyword>
<dbReference type="InterPro" id="IPR001559">
    <property type="entry name" value="Phosphotriesterase"/>
</dbReference>
<reference evidence="5 6" key="1">
    <citation type="submission" date="2019-06" db="EMBL/GenBank/DDBJ databases">
        <title>Sequencing the genomes of 1000 actinobacteria strains.</title>
        <authorList>
            <person name="Klenk H.-P."/>
        </authorList>
    </citation>
    <scope>NUCLEOTIDE SEQUENCE [LARGE SCALE GENOMIC DNA]</scope>
    <source>
        <strain evidence="5 6">DSM 8803</strain>
    </source>
</reference>
<dbReference type="Proteomes" id="UP000319094">
    <property type="component" value="Unassembled WGS sequence"/>
</dbReference>
<keyword evidence="6" id="KW-1185">Reference proteome</keyword>
<dbReference type="PROSITE" id="PS51347">
    <property type="entry name" value="PHOSPHOTRIESTERASE_2"/>
    <property type="match status" value="1"/>
</dbReference>
<sequence>MNLRTVLGDVSVELVDRVLPHEHLLCDFSPVTGDRNHIFNNPALAVRELGYMNEDVPPAQGAQHAIVEVTLRDLGRDPEGMRRISRESGTHVVMGTGWYLEPYYPKQVYEISAERHAAQMIEEIEEGVLAADGTRIRAGVIGEIGTHGSTLSPAEERVLRAAGRASNATGAAVTTHAFMYPTGVDQLSILEEEGVDPRRIAIGHVDTFLDHAYLTGLLNRGVYLQFDTCGREHLMPDSLRVEMLVRLIDEGWVDSLLISSDRCHMTDLKIRGGLGYSWAIAGFCDLLRSAGVAESAVSQLTRENPLRLLTGVRSANV</sequence>
<evidence type="ECO:0000256" key="4">
    <source>
        <dbReference type="PROSITE-ProRule" id="PRU00679"/>
    </source>
</evidence>
<keyword evidence="1 3" id="KW-0479">Metal-binding</keyword>
<protein>
    <submittedName>
        <fullName evidence="5">Phosphotriesterase-related protein</fullName>
    </submittedName>
</protein>
<dbReference type="GO" id="GO:0008270">
    <property type="term" value="F:zinc ion binding"/>
    <property type="evidence" value="ECO:0007669"/>
    <property type="project" value="InterPro"/>
</dbReference>
<comment type="similarity">
    <text evidence="4">Belongs to the metallo-dependent hydrolases superfamily. Phosphotriesterase family.</text>
</comment>
<feature type="binding site" evidence="3">
    <location>
        <position position="261"/>
    </location>
    <ligand>
        <name>a divalent metal cation</name>
        <dbReference type="ChEBI" id="CHEBI:60240"/>
        <label>1</label>
    </ligand>
</feature>
<dbReference type="OrthoDB" id="9795018at2"/>
<feature type="binding site" evidence="3">
    <location>
        <position position="143"/>
    </location>
    <ligand>
        <name>a divalent metal cation</name>
        <dbReference type="ChEBI" id="CHEBI:60240"/>
        <label>1</label>
    </ligand>
</feature>
<dbReference type="EMBL" id="VFON01000001">
    <property type="protein sequence ID" value="TQL44806.1"/>
    <property type="molecule type" value="Genomic_DNA"/>
</dbReference>
<proteinExistence type="inferred from homology"/>
<organism evidence="5 6">
    <name type="scientific">Leucobacter komagatae</name>
    <dbReference type="NCBI Taxonomy" id="55969"/>
    <lineage>
        <taxon>Bacteria</taxon>
        <taxon>Bacillati</taxon>
        <taxon>Actinomycetota</taxon>
        <taxon>Actinomycetes</taxon>
        <taxon>Micrococcales</taxon>
        <taxon>Microbacteriaceae</taxon>
        <taxon>Leucobacter</taxon>
    </lineage>
</organism>
<evidence type="ECO:0000256" key="2">
    <source>
        <dbReference type="ARBA" id="ARBA00022801"/>
    </source>
</evidence>
<feature type="binding site" evidence="3">
    <location>
        <position position="143"/>
    </location>
    <ligand>
        <name>a divalent metal cation</name>
        <dbReference type="ChEBI" id="CHEBI:60240"/>
        <label>2</label>
    </ligand>
</feature>